<dbReference type="EMBL" id="MN739308">
    <property type="protein sequence ID" value="QHS97927.1"/>
    <property type="molecule type" value="Genomic_DNA"/>
</dbReference>
<protein>
    <submittedName>
        <fullName evidence="1">Uncharacterized protein</fullName>
    </submittedName>
</protein>
<organism evidence="1">
    <name type="scientific">viral metagenome</name>
    <dbReference type="NCBI Taxonomy" id="1070528"/>
    <lineage>
        <taxon>unclassified sequences</taxon>
        <taxon>metagenomes</taxon>
        <taxon>organismal metagenomes</taxon>
    </lineage>
</organism>
<dbReference type="AlphaFoldDB" id="A0A6C0C000"/>
<sequence>MRVNIYINLLALHMRPLQFFTMHMLRKCCWRSGVQNDEDSCPPPVTSLRRGAPVLRCIKKENEQTRPRPLVRSTDINSARLSVVPDSDNISVI</sequence>
<proteinExistence type="predicted"/>
<evidence type="ECO:0000313" key="1">
    <source>
        <dbReference type="EMBL" id="QHS97927.1"/>
    </source>
</evidence>
<name>A0A6C0C000_9ZZZZ</name>
<accession>A0A6C0C000</accession>
<reference evidence="1" key="1">
    <citation type="journal article" date="2020" name="Nature">
        <title>Giant virus diversity and host interactions through global metagenomics.</title>
        <authorList>
            <person name="Schulz F."/>
            <person name="Roux S."/>
            <person name="Paez-Espino D."/>
            <person name="Jungbluth S."/>
            <person name="Walsh D.A."/>
            <person name="Denef V.J."/>
            <person name="McMahon K.D."/>
            <person name="Konstantinidis K.T."/>
            <person name="Eloe-Fadrosh E.A."/>
            <person name="Kyrpides N.C."/>
            <person name="Woyke T."/>
        </authorList>
    </citation>
    <scope>NUCLEOTIDE SEQUENCE</scope>
    <source>
        <strain evidence="1">GVMAG-M-3300020182-33</strain>
    </source>
</reference>